<sequence>MSKLALWVMLKAKPGREAEAEVFLKQGAELARNEASTHTWYGVKITQGVYAVFGTFHDEEGREAHLNGDIAKALMVRAPELFSNVLQVEKMDILSNKDAHVIH</sequence>
<dbReference type="RefSeq" id="WP_103931145.1">
    <property type="nucleotide sequence ID" value="NZ_FNVA01000001.1"/>
</dbReference>
<name>A0A1H5SE72_9BACT</name>
<dbReference type="OrthoDB" id="9804891at2"/>
<reference evidence="1 2" key="1">
    <citation type="submission" date="2016-10" db="EMBL/GenBank/DDBJ databases">
        <authorList>
            <person name="de Groot N.N."/>
        </authorList>
    </citation>
    <scope>NUCLEOTIDE SEQUENCE [LARGE SCALE GENOMIC DNA]</scope>
    <source>
        <strain evidence="1 2">DSM 22489</strain>
    </source>
</reference>
<dbReference type="EMBL" id="FNVA01000001">
    <property type="protein sequence ID" value="SEF48973.1"/>
    <property type="molecule type" value="Genomic_DNA"/>
</dbReference>
<dbReference type="SUPFAM" id="SSF54909">
    <property type="entry name" value="Dimeric alpha+beta barrel"/>
    <property type="match status" value="1"/>
</dbReference>
<gene>
    <name evidence="1" type="ORF">SAMN05421819_0170</name>
</gene>
<accession>A0A1H5SE72</accession>
<dbReference type="InterPro" id="IPR011008">
    <property type="entry name" value="Dimeric_a/b-barrel"/>
</dbReference>
<evidence type="ECO:0008006" key="3">
    <source>
        <dbReference type="Google" id="ProtNLM"/>
    </source>
</evidence>
<dbReference type="Gene3D" id="3.30.70.100">
    <property type="match status" value="1"/>
</dbReference>
<evidence type="ECO:0000313" key="2">
    <source>
        <dbReference type="Proteomes" id="UP000236728"/>
    </source>
</evidence>
<dbReference type="Proteomes" id="UP000236728">
    <property type="component" value="Unassembled WGS sequence"/>
</dbReference>
<organism evidence="1 2">
    <name type="scientific">Bryocella elongata</name>
    <dbReference type="NCBI Taxonomy" id="863522"/>
    <lineage>
        <taxon>Bacteria</taxon>
        <taxon>Pseudomonadati</taxon>
        <taxon>Acidobacteriota</taxon>
        <taxon>Terriglobia</taxon>
        <taxon>Terriglobales</taxon>
        <taxon>Acidobacteriaceae</taxon>
        <taxon>Bryocella</taxon>
    </lineage>
</organism>
<proteinExistence type="predicted"/>
<dbReference type="AlphaFoldDB" id="A0A1H5SE72"/>
<protein>
    <recommendedName>
        <fullName evidence="3">Quinol monooxygenase YgiN</fullName>
    </recommendedName>
</protein>
<keyword evidence="2" id="KW-1185">Reference proteome</keyword>
<evidence type="ECO:0000313" key="1">
    <source>
        <dbReference type="EMBL" id="SEF48973.1"/>
    </source>
</evidence>